<dbReference type="Proteomes" id="UP001468798">
    <property type="component" value="Unassembled WGS sequence"/>
</dbReference>
<feature type="transmembrane region" description="Helical" evidence="3">
    <location>
        <begin position="403"/>
        <end position="420"/>
    </location>
</feature>
<dbReference type="RefSeq" id="WP_342691127.1">
    <property type="nucleotide sequence ID" value="NZ_JBCGDP010000004.1"/>
</dbReference>
<name>A0ABU9NN30_9FLAO</name>
<proteinExistence type="predicted"/>
<evidence type="ECO:0000313" key="5">
    <source>
        <dbReference type="EMBL" id="MEM0576078.1"/>
    </source>
</evidence>
<keyword evidence="3" id="KW-1133">Transmembrane helix</keyword>
<keyword evidence="3" id="KW-0812">Transmembrane</keyword>
<dbReference type="InterPro" id="IPR018060">
    <property type="entry name" value="HTH_AraC"/>
</dbReference>
<dbReference type="PROSITE" id="PS50005">
    <property type="entry name" value="TPR"/>
    <property type="match status" value="1"/>
</dbReference>
<feature type="domain" description="HTH araC/xylS-type" evidence="4">
    <location>
        <begin position="492"/>
        <end position="576"/>
    </location>
</feature>
<keyword evidence="3" id="KW-0472">Membrane</keyword>
<dbReference type="InterPro" id="IPR019734">
    <property type="entry name" value="TPR_rpt"/>
</dbReference>
<sequence length="576" mass="67817">MSSFVGSKKQQMKVYLLLFFNFIISNGFSQSKSFFSAKEYALLQNEIRKSTVDDALKLASKLEKSQVTEQKLFAKATISYFLQLKGEQKIADQKMEEAVLLSKTMPDSKEKWQSLAYINNYTGLIYWQRRKLSDALVKLQKGIEYSKKTGDIKQIIKLEINVATINNEIENYYLAINSLKKSDKMIKENNFLFDEDETLLIKSALFLNLGKNYEFLYKSNSENRIYLDSALICYKRAIAYSKPSIINKLRAQNNIAGLYLEQNKYDDAIKIYQNVLVECSENHLDNDFYVVSYNLGYSFFKKNKFDKALVYFDKVDSLFQNDKSKVNEYIKSKYFQSKIYENFKNYEKASEFASLYLENLEKNELKLNEEKEIINNIQNDQSLKKEMIELKEKYKFQILIKKLVFYFVLFITAFLIYIIIKNYKSKKVIEARFSLVLNEYRERVEELKKKNATLEQETQTIQSIPQGLTLDEEKEAEILKKLKDIELKKVFLNQDFTLQFVAKKIKTNTTYLSYIVNKNFEKSFSEYANELKINYVINEMISNAKYRKYSTQAIAESVGYKNATSFARSFNKKNWT</sequence>
<gene>
    <name evidence="5" type="ORF">WFZ86_06175</name>
</gene>
<evidence type="ECO:0000313" key="6">
    <source>
        <dbReference type="Proteomes" id="UP001468798"/>
    </source>
</evidence>
<dbReference type="InterPro" id="IPR011990">
    <property type="entry name" value="TPR-like_helical_dom_sf"/>
</dbReference>
<feature type="repeat" description="TPR" evidence="1">
    <location>
        <begin position="289"/>
        <end position="322"/>
    </location>
</feature>
<dbReference type="SMART" id="SM00028">
    <property type="entry name" value="TPR"/>
    <property type="match status" value="3"/>
</dbReference>
<comment type="caution">
    <text evidence="5">The sequence shown here is derived from an EMBL/GenBank/DDBJ whole genome shotgun (WGS) entry which is preliminary data.</text>
</comment>
<protein>
    <submittedName>
        <fullName evidence="5">AraC family transcriptional regulator</fullName>
    </submittedName>
</protein>
<keyword evidence="6" id="KW-1185">Reference proteome</keyword>
<evidence type="ECO:0000256" key="2">
    <source>
        <dbReference type="SAM" id="Coils"/>
    </source>
</evidence>
<dbReference type="PROSITE" id="PS01124">
    <property type="entry name" value="HTH_ARAC_FAMILY_2"/>
    <property type="match status" value="1"/>
</dbReference>
<feature type="coiled-coil region" evidence="2">
    <location>
        <begin position="430"/>
        <end position="464"/>
    </location>
</feature>
<evidence type="ECO:0000256" key="3">
    <source>
        <dbReference type="SAM" id="Phobius"/>
    </source>
</evidence>
<reference evidence="5 6" key="1">
    <citation type="submission" date="2024-03" db="EMBL/GenBank/DDBJ databases">
        <title>Two novel species of the genus Flavobacterium exhibiting potentially degradation of complex polysaccharides.</title>
        <authorList>
            <person name="Lian X."/>
        </authorList>
    </citation>
    <scope>NUCLEOTIDE SEQUENCE [LARGE SCALE GENOMIC DNA]</scope>
    <source>
        <strain evidence="5 6">N6</strain>
    </source>
</reference>
<dbReference type="EMBL" id="JBCGDP010000004">
    <property type="protein sequence ID" value="MEM0576078.1"/>
    <property type="molecule type" value="Genomic_DNA"/>
</dbReference>
<keyword evidence="2" id="KW-0175">Coiled coil</keyword>
<dbReference type="Gene3D" id="1.25.40.10">
    <property type="entry name" value="Tetratricopeptide repeat domain"/>
    <property type="match status" value="2"/>
</dbReference>
<accession>A0ABU9NN30</accession>
<organism evidence="5 6">
    <name type="scientific">Flavobacterium polysaccharolyticum</name>
    <dbReference type="NCBI Taxonomy" id="3133148"/>
    <lineage>
        <taxon>Bacteria</taxon>
        <taxon>Pseudomonadati</taxon>
        <taxon>Bacteroidota</taxon>
        <taxon>Flavobacteriia</taxon>
        <taxon>Flavobacteriales</taxon>
        <taxon>Flavobacteriaceae</taxon>
        <taxon>Flavobacterium</taxon>
    </lineage>
</organism>
<dbReference type="SUPFAM" id="SSF48452">
    <property type="entry name" value="TPR-like"/>
    <property type="match status" value="2"/>
</dbReference>
<keyword evidence="1" id="KW-0802">TPR repeat</keyword>
<dbReference type="Gene3D" id="1.10.10.60">
    <property type="entry name" value="Homeodomain-like"/>
    <property type="match status" value="2"/>
</dbReference>
<evidence type="ECO:0000256" key="1">
    <source>
        <dbReference type="PROSITE-ProRule" id="PRU00339"/>
    </source>
</evidence>
<evidence type="ECO:0000259" key="4">
    <source>
        <dbReference type="PROSITE" id="PS01124"/>
    </source>
</evidence>